<evidence type="ECO:0000256" key="3">
    <source>
        <dbReference type="ARBA" id="ARBA00011881"/>
    </source>
</evidence>
<keyword evidence="7" id="KW-1185">Reference proteome</keyword>
<proteinExistence type="inferred from homology"/>
<accession>A0A1G7GFT9</accession>
<keyword evidence="4" id="KW-0663">Pyridoxal phosphate</keyword>
<evidence type="ECO:0000256" key="4">
    <source>
        <dbReference type="ARBA" id="ARBA00022898"/>
    </source>
</evidence>
<dbReference type="PANTHER" id="PTHR48097:SF5">
    <property type="entry name" value="LOW SPECIFICITY L-THREONINE ALDOLASE"/>
    <property type="match status" value="1"/>
</dbReference>
<evidence type="ECO:0000259" key="5">
    <source>
        <dbReference type="Pfam" id="PF01212"/>
    </source>
</evidence>
<dbReference type="InterPro" id="IPR001597">
    <property type="entry name" value="ArAA_b-elim_lyase/Thr_aldolase"/>
</dbReference>
<dbReference type="Gene3D" id="3.40.640.10">
    <property type="entry name" value="Type I PLP-dependent aspartate aminotransferase-like (Major domain)"/>
    <property type="match status" value="1"/>
</dbReference>
<evidence type="ECO:0000256" key="2">
    <source>
        <dbReference type="ARBA" id="ARBA00006966"/>
    </source>
</evidence>
<dbReference type="GO" id="GO:0016829">
    <property type="term" value="F:lyase activity"/>
    <property type="evidence" value="ECO:0007669"/>
    <property type="project" value="InterPro"/>
</dbReference>
<dbReference type="Proteomes" id="UP000323502">
    <property type="component" value="Unassembled WGS sequence"/>
</dbReference>
<dbReference type="Pfam" id="PF01212">
    <property type="entry name" value="Beta_elim_lyase"/>
    <property type="match status" value="1"/>
</dbReference>
<dbReference type="PANTHER" id="PTHR48097">
    <property type="entry name" value="L-THREONINE ALDOLASE-RELATED"/>
    <property type="match status" value="1"/>
</dbReference>
<evidence type="ECO:0000313" key="7">
    <source>
        <dbReference type="Proteomes" id="UP000323502"/>
    </source>
</evidence>
<comment type="similarity">
    <text evidence="2">Belongs to the threonine aldolase family.</text>
</comment>
<organism evidence="6 7">
    <name type="scientific">Sphingomonas carotinifaciens</name>
    <dbReference type="NCBI Taxonomy" id="1166323"/>
    <lineage>
        <taxon>Bacteria</taxon>
        <taxon>Pseudomonadati</taxon>
        <taxon>Pseudomonadota</taxon>
        <taxon>Alphaproteobacteria</taxon>
        <taxon>Sphingomonadales</taxon>
        <taxon>Sphingomonadaceae</taxon>
        <taxon>Sphingomonas</taxon>
    </lineage>
</organism>
<dbReference type="GO" id="GO:0006520">
    <property type="term" value="P:amino acid metabolic process"/>
    <property type="evidence" value="ECO:0007669"/>
    <property type="project" value="InterPro"/>
</dbReference>
<dbReference type="Gene3D" id="3.90.1150.10">
    <property type="entry name" value="Aspartate Aminotransferase, domain 1"/>
    <property type="match status" value="1"/>
</dbReference>
<dbReference type="AlphaFoldDB" id="A0A1G7GFT9"/>
<feature type="domain" description="Aromatic amino acid beta-eliminating lyase/threonine aldolase" evidence="5">
    <location>
        <begin position="71"/>
        <end position="355"/>
    </location>
</feature>
<evidence type="ECO:0000313" key="6">
    <source>
        <dbReference type="EMBL" id="SDE87008.1"/>
    </source>
</evidence>
<dbReference type="EMBL" id="FNBI01000001">
    <property type="protein sequence ID" value="SDE87008.1"/>
    <property type="molecule type" value="Genomic_DNA"/>
</dbReference>
<dbReference type="InterPro" id="IPR015424">
    <property type="entry name" value="PyrdxlP-dep_Trfase"/>
</dbReference>
<evidence type="ECO:0000256" key="1">
    <source>
        <dbReference type="ARBA" id="ARBA00001933"/>
    </source>
</evidence>
<comment type="subunit">
    <text evidence="3">Homotetramer.</text>
</comment>
<protein>
    <submittedName>
        <fullName evidence="6">L-threonine aldolase</fullName>
    </submittedName>
</protein>
<dbReference type="InterPro" id="IPR015421">
    <property type="entry name" value="PyrdxlP-dep_Trfase_major"/>
</dbReference>
<gene>
    <name evidence="6" type="ORF">SAMN05216557_101862</name>
</gene>
<sequence length="401" mass="42815">MIALLHPLLYTGVALWLHTDLGSRLCRGIFSRSSLKDAAGAETVDRGRTLTHRGQPLTPPRLAPKALRMRFFSDNAARIHPKVLDAIVAADTLDTAYDGDRWSQGLDARLSALFDTTVEVLWVPTGTAANCLALASLCPPYGGVVCHRDAHIQNDEGGAPEFYTHGAKLMLADGEGAKLTPATIAHLLDAIPAHVHSVQPHAVSITNATEYGRVYTPDEVAAIGELARSRNLALHMDGARFANAVAGTGAHPADLTWRAGVDALSFGFVKNGGMSAEALVFFTPGHADAARRRRKRAGLLFSKGRYLAAQILAMVEDDLWIANGAAANAHAARLAAAAGDRLVHPVEANEVFLRMTPDEAAALRAQGFDFYDWAAGEIRLVTAWDSDEDAVARLADAIALL</sequence>
<name>A0A1G7GFT9_9SPHN</name>
<dbReference type="SUPFAM" id="SSF53383">
    <property type="entry name" value="PLP-dependent transferases"/>
    <property type="match status" value="1"/>
</dbReference>
<reference evidence="6 7" key="1">
    <citation type="submission" date="2016-10" db="EMBL/GenBank/DDBJ databases">
        <authorList>
            <person name="Varghese N."/>
            <person name="Submissions S."/>
        </authorList>
    </citation>
    <scope>NUCLEOTIDE SEQUENCE [LARGE SCALE GENOMIC DNA]</scope>
    <source>
        <strain evidence="6 7">S7-754</strain>
    </source>
</reference>
<dbReference type="InterPro" id="IPR015422">
    <property type="entry name" value="PyrdxlP-dep_Trfase_small"/>
</dbReference>
<comment type="cofactor">
    <cofactor evidence="1">
        <name>pyridoxal 5'-phosphate</name>
        <dbReference type="ChEBI" id="CHEBI:597326"/>
    </cofactor>
</comment>